<evidence type="ECO:0000313" key="2">
    <source>
        <dbReference type="Proteomes" id="UP000003150"/>
    </source>
</evidence>
<proteinExistence type="predicted"/>
<dbReference type="Proteomes" id="UP000003150">
    <property type="component" value="Unassembled WGS sequence"/>
</dbReference>
<dbReference type="EMBL" id="ACYT02000088">
    <property type="protein sequence ID" value="EFF78782.1"/>
    <property type="molecule type" value="Genomic_DNA"/>
</dbReference>
<sequence length="77" mass="8206">MCFSVAEVMVVSMVAVWGRALVMAVSRWPASAVAVVMVVSQLPRGCVLCANKFAQRTRKGLESAVCGVLGEFFAKTP</sequence>
<accession>D4U250</accession>
<protein>
    <submittedName>
        <fullName evidence="1">Uncharacterized protein</fullName>
    </submittedName>
</protein>
<evidence type="ECO:0000313" key="1">
    <source>
        <dbReference type="EMBL" id="EFF78782.1"/>
    </source>
</evidence>
<comment type="caution">
    <text evidence="1">The sequence shown here is derived from an EMBL/GenBank/DDBJ whole genome shotgun (WGS) entry which is preliminary data.</text>
</comment>
<organism evidence="1 2">
    <name type="scientific">Schaalia odontolytica F0309</name>
    <dbReference type="NCBI Taxonomy" id="649742"/>
    <lineage>
        <taxon>Bacteria</taxon>
        <taxon>Bacillati</taxon>
        <taxon>Actinomycetota</taxon>
        <taxon>Actinomycetes</taxon>
        <taxon>Actinomycetales</taxon>
        <taxon>Actinomycetaceae</taxon>
        <taxon>Schaalia</taxon>
    </lineage>
</organism>
<dbReference type="AlphaFoldDB" id="D4U250"/>
<reference evidence="1 2" key="1">
    <citation type="submission" date="2009-10" db="EMBL/GenBank/DDBJ databases">
        <authorList>
            <person name="Weinstock G."/>
            <person name="Sodergren E."/>
            <person name="Clifton S."/>
            <person name="Fulton L."/>
            <person name="Fulton B."/>
            <person name="Courtney L."/>
            <person name="Fronick C."/>
            <person name="Harrison M."/>
            <person name="Strong C."/>
            <person name="Farmer C."/>
            <person name="Delahaunty K."/>
            <person name="Markovic C."/>
            <person name="Hall O."/>
            <person name="Minx P."/>
            <person name="Tomlinson C."/>
            <person name="Mitreva M."/>
            <person name="Nelson J."/>
            <person name="Hou S."/>
            <person name="Wollam A."/>
            <person name="Pepin K.H."/>
            <person name="Johnson M."/>
            <person name="Bhonagiri V."/>
            <person name="Nash W.E."/>
            <person name="Warren W."/>
            <person name="Chinwalla A."/>
            <person name="Mardis E.R."/>
            <person name="Wilson R.K."/>
        </authorList>
    </citation>
    <scope>NUCLEOTIDE SEQUENCE [LARGE SCALE GENOMIC DNA]</scope>
    <source>
        <strain evidence="1 2">F0309</strain>
    </source>
</reference>
<gene>
    <name evidence="1" type="ORF">HMPREF0970_02304</name>
</gene>
<dbReference type="HOGENOM" id="CLU_2630173_0_0_11"/>
<name>D4U250_9ACTO</name>